<feature type="transmembrane region" description="Helical" evidence="1">
    <location>
        <begin position="952"/>
        <end position="971"/>
    </location>
</feature>
<dbReference type="GO" id="GO:0016491">
    <property type="term" value="F:oxidoreductase activity"/>
    <property type="evidence" value="ECO:0007669"/>
    <property type="project" value="InterPro"/>
</dbReference>
<dbReference type="Pfam" id="PF02353">
    <property type="entry name" value="CMAS"/>
    <property type="match status" value="1"/>
</dbReference>
<accession>A0AAW1SBF3</accession>
<dbReference type="InterPro" id="IPR029063">
    <property type="entry name" value="SAM-dependent_MTases_sf"/>
</dbReference>
<dbReference type="PANTHER" id="PTHR43667:SF2">
    <property type="entry name" value="FATTY ACID C-METHYL TRANSFERASE"/>
    <property type="match status" value="1"/>
</dbReference>
<dbReference type="InterPro" id="IPR002937">
    <property type="entry name" value="Amino_oxidase"/>
</dbReference>
<feature type="transmembrane region" description="Helical" evidence="1">
    <location>
        <begin position="1114"/>
        <end position="1131"/>
    </location>
</feature>
<evidence type="ECO:0000259" key="2">
    <source>
        <dbReference type="Pfam" id="PF01593"/>
    </source>
</evidence>
<feature type="transmembrane region" description="Helical" evidence="1">
    <location>
        <begin position="1082"/>
        <end position="1102"/>
    </location>
</feature>
<name>A0AAW1SBF3_9CHLO</name>
<dbReference type="Gene3D" id="3.40.50.150">
    <property type="entry name" value="Vaccinia Virus protein VP39"/>
    <property type="match status" value="1"/>
</dbReference>
<dbReference type="InterPro" id="IPR036188">
    <property type="entry name" value="FAD/NAD-bd_sf"/>
</dbReference>
<dbReference type="Proteomes" id="UP001438707">
    <property type="component" value="Unassembled WGS sequence"/>
</dbReference>
<reference evidence="3 4" key="1">
    <citation type="journal article" date="2024" name="Nat. Commun.">
        <title>Phylogenomics reveals the evolutionary origins of lichenization in chlorophyte algae.</title>
        <authorList>
            <person name="Puginier C."/>
            <person name="Libourel C."/>
            <person name="Otte J."/>
            <person name="Skaloud P."/>
            <person name="Haon M."/>
            <person name="Grisel S."/>
            <person name="Petersen M."/>
            <person name="Berrin J.G."/>
            <person name="Delaux P.M."/>
            <person name="Dal Grande F."/>
            <person name="Keller J."/>
        </authorList>
    </citation>
    <scope>NUCLEOTIDE SEQUENCE [LARGE SCALE GENOMIC DNA]</scope>
    <source>
        <strain evidence="3 4">SAG 2145</strain>
    </source>
</reference>
<sequence length="1147" mass="127101">MRSDRKVAVIGSGITGLSAAWLLHRSGVKVTLYEKSNICGGHTWTDSSMGFLVDLGFQVFNLSTYPNFVGFLDQLGVDSEPSDMSFACSVDGGRVEWGSDGLAGIFAQRKNLFSLSHWRMIWDVIRFGRHAPKVLEPALAERYACMSMGEYLQRNGYSRAFQDNYVLPMCAAVWSVPNSQVLAFPVVMLVRFWVNHHLLELTQRPIWRVVKGRSRSYVDRILRELEDVRLGAEVARVTPAKPGGQATVSVRGGSQESFDAVVLATHSDTSLQLLADSAPQGVEEVLRAIPYGTNQVYLHTDTSLMARNRQAWASWNFIGAKGNPETTPVCVSYWVNRLQRVPADAPETFVTLNPPHPPAQDKTALHAQLAHPVFSFASLRAQEQLHHVQGKGGIHYAGAWCGYGFHEDGIRAGIAAAEALGATVPWDSISCNPRTSLLDMFYMLLFTRFARQAISVGHLRIILPNGAELEFGTTPADCSSRPVAKNTSASQEESWHMLPASQATMRLFRYDFFRRIVTRHDVGLGESYMHGDFEVNDLGALLALLTANLVNIQASRGSLGVLNWIGDGLLRLAHATRGNTLFGSRSNIAQHYDAGNAMYKLFLDPSMTYSSAVFRYPGEGLEQAQMNKLDDLIAQAGICATDHVLDIGFGWGSGAIRAVQTTGCRVTGMTLSKQQLEEASERVERAGLSNSITLLFCDYRDLSLPGNFDKVISCEMIEAVGHEHLPAYFHAIGRALKPGGRAAIQAICNPDDRYDAYCRSSDFIREQIFPGGHLPCVGAMVDAAVGSGLSLSGLRNIGPHYATTLRAWRQGWEARKDDALALGYDATFWRKYRFYFAYCEAGFDAKYILNMQITWTKTEATQEVEHYRPRADLQPAEDACRMDPSLQGQIVQCVYFFLAGVVVSKRHLLLLGPAACFAFGLLRVFIAWTASHCLPSFRSMTPEAKAWWSADLVHLLYGLMAAVAAVSYLVASGGHALDLDWQAEAAGLKVLADALVCISAGFCAFFLWTIILHRLYNQSPLTMLHYTILLSWTTAAAYKSEHTPFLACLLISQLHSCLNILHHLFGLMQPSRPRLQRNLQQLQLLSLPVCCLIPQLAALRSILSHRTAFRQQAYFWLAVAGMLWMLLMSCRKLRHLTPKARLPARSQ</sequence>
<gene>
    <name evidence="3" type="ORF">WJX74_004185</name>
</gene>
<protein>
    <recommendedName>
        <fullName evidence="2">Amine oxidase domain-containing protein</fullName>
    </recommendedName>
</protein>
<keyword evidence="1" id="KW-1133">Transmembrane helix</keyword>
<keyword evidence="4" id="KW-1185">Reference proteome</keyword>
<dbReference type="PANTHER" id="PTHR43667">
    <property type="entry name" value="CYCLOPROPANE-FATTY-ACYL-PHOSPHOLIPID SYNTHASE"/>
    <property type="match status" value="1"/>
</dbReference>
<feature type="domain" description="Amine oxidase" evidence="2">
    <location>
        <begin position="14"/>
        <end position="420"/>
    </location>
</feature>
<keyword evidence="1" id="KW-0472">Membrane</keyword>
<dbReference type="Gene3D" id="3.50.50.60">
    <property type="entry name" value="FAD/NAD(P)-binding domain"/>
    <property type="match status" value="1"/>
</dbReference>
<dbReference type="Pfam" id="PF01593">
    <property type="entry name" value="Amino_oxidase"/>
    <property type="match status" value="1"/>
</dbReference>
<evidence type="ECO:0000256" key="1">
    <source>
        <dbReference type="SAM" id="Phobius"/>
    </source>
</evidence>
<evidence type="ECO:0000313" key="3">
    <source>
        <dbReference type="EMBL" id="KAK9842904.1"/>
    </source>
</evidence>
<dbReference type="InterPro" id="IPR050723">
    <property type="entry name" value="CFA/CMAS"/>
</dbReference>
<feature type="transmembrane region" description="Helical" evidence="1">
    <location>
        <begin position="908"/>
        <end position="931"/>
    </location>
</feature>
<evidence type="ECO:0000313" key="4">
    <source>
        <dbReference type="Proteomes" id="UP001438707"/>
    </source>
</evidence>
<dbReference type="AlphaFoldDB" id="A0AAW1SBF3"/>
<organism evidence="3 4">
    <name type="scientific">Apatococcus lobatus</name>
    <dbReference type="NCBI Taxonomy" id="904363"/>
    <lineage>
        <taxon>Eukaryota</taxon>
        <taxon>Viridiplantae</taxon>
        <taxon>Chlorophyta</taxon>
        <taxon>core chlorophytes</taxon>
        <taxon>Trebouxiophyceae</taxon>
        <taxon>Chlorellales</taxon>
        <taxon>Chlorellaceae</taxon>
        <taxon>Apatococcus</taxon>
    </lineage>
</organism>
<comment type="caution">
    <text evidence="3">The sequence shown here is derived from an EMBL/GenBank/DDBJ whole genome shotgun (WGS) entry which is preliminary data.</text>
</comment>
<proteinExistence type="predicted"/>
<dbReference type="SUPFAM" id="SSF53335">
    <property type="entry name" value="S-adenosyl-L-methionine-dependent methyltransferases"/>
    <property type="match status" value="1"/>
</dbReference>
<dbReference type="SUPFAM" id="SSF51905">
    <property type="entry name" value="FAD/NAD(P)-binding domain"/>
    <property type="match status" value="1"/>
</dbReference>
<feature type="transmembrane region" description="Helical" evidence="1">
    <location>
        <begin position="991"/>
        <end position="1011"/>
    </location>
</feature>
<dbReference type="CDD" id="cd02440">
    <property type="entry name" value="AdoMet_MTases"/>
    <property type="match status" value="1"/>
</dbReference>
<dbReference type="EMBL" id="JALJOS010000002">
    <property type="protein sequence ID" value="KAK9842904.1"/>
    <property type="molecule type" value="Genomic_DNA"/>
</dbReference>
<keyword evidence="1" id="KW-0812">Transmembrane</keyword>